<name>X0XPZ8_9ZZZZ</name>
<protein>
    <recommendedName>
        <fullName evidence="2">Acriflavin resistance protein</fullName>
    </recommendedName>
</protein>
<accession>X0XPZ8</accession>
<proteinExistence type="predicted"/>
<sequence>FGLFGLSRLKIDLYPDVSFPVIAIITTYTGVAPADMETLVTKPIEEMVASVENIKHIRSMSKLGASLILAEFDWGIDMDKSEKDIRNNVDFIREFLPDEATEPLIFAFDPQKMPILFMSVSGPMGPAELRELSKRQIKPTLERIGGVASADTAGGLKRQIQVQIDPAKLHAQGLSVDTIISALRRENLQVPGGKLDEGETEFSIRTLSEYTSVEQIADTVIGYRKETPIYIKNVAQVRD</sequence>
<dbReference type="EMBL" id="BARS01050104">
    <property type="protein sequence ID" value="GAG45259.1"/>
    <property type="molecule type" value="Genomic_DNA"/>
</dbReference>
<dbReference type="GO" id="GO:0005886">
    <property type="term" value="C:plasma membrane"/>
    <property type="evidence" value="ECO:0007669"/>
    <property type="project" value="TreeGrafter"/>
</dbReference>
<dbReference type="Pfam" id="PF00873">
    <property type="entry name" value="ACR_tran"/>
    <property type="match status" value="1"/>
</dbReference>
<dbReference type="PANTHER" id="PTHR32063">
    <property type="match status" value="1"/>
</dbReference>
<dbReference type="InterPro" id="IPR027463">
    <property type="entry name" value="AcrB_DN_DC_subdom"/>
</dbReference>
<dbReference type="SUPFAM" id="SSF82693">
    <property type="entry name" value="Multidrug efflux transporter AcrB pore domain, PN1, PN2, PC1 and PC2 subdomains"/>
    <property type="match status" value="2"/>
</dbReference>
<evidence type="ECO:0000313" key="1">
    <source>
        <dbReference type="EMBL" id="GAG45259.1"/>
    </source>
</evidence>
<organism evidence="1">
    <name type="scientific">marine sediment metagenome</name>
    <dbReference type="NCBI Taxonomy" id="412755"/>
    <lineage>
        <taxon>unclassified sequences</taxon>
        <taxon>metagenomes</taxon>
        <taxon>ecological metagenomes</taxon>
    </lineage>
</organism>
<dbReference type="Gene3D" id="3.30.70.1430">
    <property type="entry name" value="Multidrug efflux transporter AcrB pore domain"/>
    <property type="match status" value="1"/>
</dbReference>
<reference evidence="1" key="1">
    <citation type="journal article" date="2014" name="Front. Microbiol.">
        <title>High frequency of phylogenetically diverse reductive dehalogenase-homologous genes in deep subseafloor sedimentary metagenomes.</title>
        <authorList>
            <person name="Kawai M."/>
            <person name="Futagami T."/>
            <person name="Toyoda A."/>
            <person name="Takaki Y."/>
            <person name="Nishi S."/>
            <person name="Hori S."/>
            <person name="Arai W."/>
            <person name="Tsubouchi T."/>
            <person name="Morono Y."/>
            <person name="Uchiyama I."/>
            <person name="Ito T."/>
            <person name="Fujiyama A."/>
            <person name="Inagaki F."/>
            <person name="Takami H."/>
        </authorList>
    </citation>
    <scope>NUCLEOTIDE SEQUENCE</scope>
    <source>
        <strain evidence="1">Expedition CK06-06</strain>
    </source>
</reference>
<comment type="caution">
    <text evidence="1">The sequence shown here is derived from an EMBL/GenBank/DDBJ whole genome shotgun (WGS) entry which is preliminary data.</text>
</comment>
<dbReference type="Gene3D" id="3.30.2090.10">
    <property type="entry name" value="Multidrug efflux transporter AcrB TolC docking domain, DN and DC subdomains"/>
    <property type="match status" value="1"/>
</dbReference>
<evidence type="ECO:0008006" key="2">
    <source>
        <dbReference type="Google" id="ProtNLM"/>
    </source>
</evidence>
<dbReference type="InterPro" id="IPR001036">
    <property type="entry name" value="Acrflvin-R"/>
</dbReference>
<dbReference type="PANTHER" id="PTHR32063:SF0">
    <property type="entry name" value="SWARMING MOTILITY PROTEIN SWRC"/>
    <property type="match status" value="1"/>
</dbReference>
<dbReference type="AlphaFoldDB" id="X0XPZ8"/>
<feature type="non-terminal residue" evidence="1">
    <location>
        <position position="239"/>
    </location>
</feature>
<gene>
    <name evidence="1" type="ORF">S01H1_74859</name>
</gene>
<feature type="non-terminal residue" evidence="1">
    <location>
        <position position="1"/>
    </location>
</feature>
<dbReference type="GO" id="GO:0042910">
    <property type="term" value="F:xenobiotic transmembrane transporter activity"/>
    <property type="evidence" value="ECO:0007669"/>
    <property type="project" value="TreeGrafter"/>
</dbReference>
<dbReference type="SUPFAM" id="SSF82714">
    <property type="entry name" value="Multidrug efflux transporter AcrB TolC docking domain, DN and DC subdomains"/>
    <property type="match status" value="1"/>
</dbReference>